<dbReference type="GO" id="GO:0016787">
    <property type="term" value="F:hydrolase activity"/>
    <property type="evidence" value="ECO:0007669"/>
    <property type="project" value="UniProtKB-KW"/>
</dbReference>
<reference evidence="2" key="1">
    <citation type="journal article" date="2023" name="Mol. Phylogenet. Evol.">
        <title>Genome-scale phylogeny and comparative genomics of the fungal order Sordariales.</title>
        <authorList>
            <person name="Hensen N."/>
            <person name="Bonometti L."/>
            <person name="Westerberg I."/>
            <person name="Brannstrom I.O."/>
            <person name="Guillou S."/>
            <person name="Cros-Aarteil S."/>
            <person name="Calhoun S."/>
            <person name="Haridas S."/>
            <person name="Kuo A."/>
            <person name="Mondo S."/>
            <person name="Pangilinan J."/>
            <person name="Riley R."/>
            <person name="LaButti K."/>
            <person name="Andreopoulos B."/>
            <person name="Lipzen A."/>
            <person name="Chen C."/>
            <person name="Yan M."/>
            <person name="Daum C."/>
            <person name="Ng V."/>
            <person name="Clum A."/>
            <person name="Steindorff A."/>
            <person name="Ohm R.A."/>
            <person name="Martin F."/>
            <person name="Silar P."/>
            <person name="Natvig D.O."/>
            <person name="Lalanne C."/>
            <person name="Gautier V."/>
            <person name="Ament-Velasquez S.L."/>
            <person name="Kruys A."/>
            <person name="Hutchinson M.I."/>
            <person name="Powell A.J."/>
            <person name="Barry K."/>
            <person name="Miller A.N."/>
            <person name="Grigoriev I.V."/>
            <person name="Debuchy R."/>
            <person name="Gladieux P."/>
            <person name="Hiltunen Thoren M."/>
            <person name="Johannesson H."/>
        </authorList>
    </citation>
    <scope>NUCLEOTIDE SEQUENCE</scope>
    <source>
        <strain evidence="2">PSN293</strain>
    </source>
</reference>
<evidence type="ECO:0000313" key="3">
    <source>
        <dbReference type="Proteomes" id="UP001301769"/>
    </source>
</evidence>
<dbReference type="PANTHER" id="PTHR43433">
    <property type="entry name" value="HYDROLASE, ALPHA/BETA FOLD FAMILY PROTEIN"/>
    <property type="match status" value="1"/>
</dbReference>
<dbReference type="SUPFAM" id="SSF53474">
    <property type="entry name" value="alpha/beta-Hydrolases"/>
    <property type="match status" value="1"/>
</dbReference>
<gene>
    <name evidence="2" type="ORF">QBC37DRAFT_414692</name>
</gene>
<keyword evidence="3" id="KW-1185">Reference proteome</keyword>
<proteinExistence type="predicted"/>
<keyword evidence="2" id="KW-0378">Hydrolase</keyword>
<name>A0AAN7BBS8_9PEZI</name>
<dbReference type="EMBL" id="MU858059">
    <property type="protein sequence ID" value="KAK4217537.1"/>
    <property type="molecule type" value="Genomic_DNA"/>
</dbReference>
<dbReference type="InterPro" id="IPR000073">
    <property type="entry name" value="AB_hydrolase_1"/>
</dbReference>
<evidence type="ECO:0000259" key="1">
    <source>
        <dbReference type="Pfam" id="PF12697"/>
    </source>
</evidence>
<dbReference type="PANTHER" id="PTHR43433:SF5">
    <property type="entry name" value="AB HYDROLASE-1 DOMAIN-CONTAINING PROTEIN"/>
    <property type="match status" value="1"/>
</dbReference>
<comment type="caution">
    <text evidence="2">The sequence shown here is derived from an EMBL/GenBank/DDBJ whole genome shotgun (WGS) entry which is preliminary data.</text>
</comment>
<sequence length="367" mass="40496">MPSSKAAPPTLPTVAETLKHPAFHTATWNLESDRSGLTPVAEGRGGPLKISWEIHGEGPIKIILIMGLAGFKSAWQRQTMHFGHERRDQYSVLVCDNRGMGDSDKPLMRYSSSEMARDLIEVMSHVGWLPPDALFPSAQLARSINVVGISMGGMIAQEIACLIPDAISSLNLLCTAAAIENTTTYVENMSNRASMLIPKSVERSVRDAALQIFNHDWLIQPDDARLPDPKTTPKCHPPAAGEYLHFDTNAQRFIAQEMHKRLDSARFGLKGFLLQLIAAGWHHKTPAQLKEMADRVGRDRILVLHGVDDNMISLPHGKKLIEYIQPAVGIIQEGLGHAPIAEKCDWLNGLLEERFSVGEKLNRDASS</sequence>
<feature type="domain" description="AB hydrolase-1" evidence="1">
    <location>
        <begin position="67"/>
        <end position="342"/>
    </location>
</feature>
<dbReference type="Pfam" id="PF12697">
    <property type="entry name" value="Abhydrolase_6"/>
    <property type="match status" value="1"/>
</dbReference>
<accession>A0AAN7BBS8</accession>
<evidence type="ECO:0000313" key="2">
    <source>
        <dbReference type="EMBL" id="KAK4217537.1"/>
    </source>
</evidence>
<dbReference type="AlphaFoldDB" id="A0AAN7BBS8"/>
<dbReference type="Gene3D" id="3.40.50.1820">
    <property type="entry name" value="alpha/beta hydrolase"/>
    <property type="match status" value="1"/>
</dbReference>
<reference evidence="2" key="2">
    <citation type="submission" date="2023-05" db="EMBL/GenBank/DDBJ databases">
        <authorList>
            <consortium name="Lawrence Berkeley National Laboratory"/>
            <person name="Steindorff A."/>
            <person name="Hensen N."/>
            <person name="Bonometti L."/>
            <person name="Westerberg I."/>
            <person name="Brannstrom I.O."/>
            <person name="Guillou S."/>
            <person name="Cros-Aarteil S."/>
            <person name="Calhoun S."/>
            <person name="Haridas S."/>
            <person name="Kuo A."/>
            <person name="Mondo S."/>
            <person name="Pangilinan J."/>
            <person name="Riley R."/>
            <person name="Labutti K."/>
            <person name="Andreopoulos B."/>
            <person name="Lipzen A."/>
            <person name="Chen C."/>
            <person name="Yanf M."/>
            <person name="Daum C."/>
            <person name="Ng V."/>
            <person name="Clum A."/>
            <person name="Ohm R."/>
            <person name="Martin F."/>
            <person name="Silar P."/>
            <person name="Natvig D."/>
            <person name="Lalanne C."/>
            <person name="Gautier V."/>
            <person name="Ament-Velasquez S.L."/>
            <person name="Kruys A."/>
            <person name="Hutchinson M.I."/>
            <person name="Powell A.J."/>
            <person name="Barry K."/>
            <person name="Miller A.N."/>
            <person name="Grigoriev I.V."/>
            <person name="Debuchy R."/>
            <person name="Gladieux P."/>
            <person name="Thoren M.H."/>
            <person name="Johannesson H."/>
        </authorList>
    </citation>
    <scope>NUCLEOTIDE SEQUENCE</scope>
    <source>
        <strain evidence="2">PSN293</strain>
    </source>
</reference>
<organism evidence="2 3">
    <name type="scientific">Rhypophila decipiens</name>
    <dbReference type="NCBI Taxonomy" id="261697"/>
    <lineage>
        <taxon>Eukaryota</taxon>
        <taxon>Fungi</taxon>
        <taxon>Dikarya</taxon>
        <taxon>Ascomycota</taxon>
        <taxon>Pezizomycotina</taxon>
        <taxon>Sordariomycetes</taxon>
        <taxon>Sordariomycetidae</taxon>
        <taxon>Sordariales</taxon>
        <taxon>Naviculisporaceae</taxon>
        <taxon>Rhypophila</taxon>
    </lineage>
</organism>
<dbReference type="Proteomes" id="UP001301769">
    <property type="component" value="Unassembled WGS sequence"/>
</dbReference>
<dbReference type="InterPro" id="IPR029058">
    <property type="entry name" value="AB_hydrolase_fold"/>
</dbReference>
<dbReference type="InterPro" id="IPR050471">
    <property type="entry name" value="AB_hydrolase"/>
</dbReference>
<protein>
    <submittedName>
        <fullName evidence="2">Alpha/Beta hydrolase protein</fullName>
    </submittedName>
</protein>